<dbReference type="PATRIC" id="fig|1354303.4.peg.743"/>
<dbReference type="InterPro" id="IPR036388">
    <property type="entry name" value="WH-like_DNA-bd_sf"/>
</dbReference>
<dbReference type="RefSeq" id="WP_021813409.1">
    <property type="nucleotide sequence ID" value="NZ_AUSW01000015.1"/>
</dbReference>
<comment type="caution">
    <text evidence="1">The sequence shown here is derived from an EMBL/GenBank/DDBJ whole genome shotgun (WGS) entry which is preliminary data.</text>
</comment>
<keyword evidence="2" id="KW-1185">Reference proteome</keyword>
<dbReference type="Gene3D" id="1.10.10.10">
    <property type="entry name" value="Winged helix-like DNA-binding domain superfamily/Winged helix DNA-binding domain"/>
    <property type="match status" value="1"/>
</dbReference>
<dbReference type="EMBL" id="AUSW01000015">
    <property type="protein sequence ID" value="ERL56078.1"/>
    <property type="molecule type" value="Genomic_DNA"/>
</dbReference>
<reference evidence="1 2" key="1">
    <citation type="journal article" date="2013" name="Genome Announc.">
        <title>Draft Genome Sequence of Psychrobacter aquaticus Strain CMS 56T, Isolated from a Cyanobacterial Mat Sample Collected from Water Bodies in the McMurdo Dry Valley Region of Antarctica.</title>
        <authorList>
            <person name="Reddy G.S."/>
            <person name="Ara S."/>
            <person name="Singh A."/>
            <person name="Kumar Pinnaka A."/>
            <person name="Shivaji S."/>
        </authorList>
    </citation>
    <scope>NUCLEOTIDE SEQUENCE [LARGE SCALE GENOMIC DNA]</scope>
    <source>
        <strain evidence="1 2">CMS 56</strain>
    </source>
</reference>
<dbReference type="InterPro" id="IPR013324">
    <property type="entry name" value="RNA_pol_sigma_r3/r4-like"/>
</dbReference>
<dbReference type="SUPFAM" id="SSF88659">
    <property type="entry name" value="Sigma3 and sigma4 domains of RNA polymerase sigma factors"/>
    <property type="match status" value="1"/>
</dbReference>
<gene>
    <name evidence="1" type="ORF">M917_0756</name>
</gene>
<dbReference type="Proteomes" id="UP000016761">
    <property type="component" value="Unassembled WGS sequence"/>
</dbReference>
<protein>
    <submittedName>
        <fullName evidence="1">Uncharacterized protein</fullName>
    </submittedName>
</protein>
<organism evidence="1 2">
    <name type="scientific">Psychrobacter aquaticus CMS 56</name>
    <dbReference type="NCBI Taxonomy" id="1354303"/>
    <lineage>
        <taxon>Bacteria</taxon>
        <taxon>Pseudomonadati</taxon>
        <taxon>Pseudomonadota</taxon>
        <taxon>Gammaproteobacteria</taxon>
        <taxon>Moraxellales</taxon>
        <taxon>Moraxellaceae</taxon>
        <taxon>Psychrobacter</taxon>
    </lineage>
</organism>
<dbReference type="AlphaFoldDB" id="U4TC98"/>
<proteinExistence type="predicted"/>
<sequence length="71" mass="8303">MFPFNNGIQKEFNRAIFDQMPRKDQDEMLQQIYDKGYSVKDIAKLLNMNSQALYSRINAHRGRGSQLTPSH</sequence>
<dbReference type="STRING" id="1354303.M917_0756"/>
<name>U4TC98_9GAMM</name>
<evidence type="ECO:0000313" key="2">
    <source>
        <dbReference type="Proteomes" id="UP000016761"/>
    </source>
</evidence>
<evidence type="ECO:0000313" key="1">
    <source>
        <dbReference type="EMBL" id="ERL56078.1"/>
    </source>
</evidence>
<accession>U4TC98</accession>